<comment type="catalytic activity">
    <reaction evidence="1">
        <text>3-hydroxy-2-methylpropanoyl-CoA + H2O = 3-hydroxy-2-methylpropanoate + CoA + H(+)</text>
        <dbReference type="Rhea" id="RHEA:20888"/>
        <dbReference type="ChEBI" id="CHEBI:11805"/>
        <dbReference type="ChEBI" id="CHEBI:15377"/>
        <dbReference type="ChEBI" id="CHEBI:15378"/>
        <dbReference type="ChEBI" id="CHEBI:57287"/>
        <dbReference type="ChEBI" id="CHEBI:57340"/>
        <dbReference type="EC" id="3.1.2.4"/>
    </reaction>
</comment>
<dbReference type="PANTHER" id="PTHR43176:SF3">
    <property type="entry name" value="3-HYDROXYISOBUTYRYL-COA HYDROLASE, MITOCHONDRIAL"/>
    <property type="match status" value="1"/>
</dbReference>
<dbReference type="PANTHER" id="PTHR43176">
    <property type="entry name" value="3-HYDROXYISOBUTYRYL-COA HYDROLASE-RELATED"/>
    <property type="match status" value="1"/>
</dbReference>
<dbReference type="GO" id="GO:0003860">
    <property type="term" value="F:3-hydroxyisobutyryl-CoA hydrolase activity"/>
    <property type="evidence" value="ECO:0007669"/>
    <property type="project" value="UniProtKB-EC"/>
</dbReference>
<sequence length="368" mass="39866">MAEEKQENTAQPQEELVLAEIRGRLGVITLNRPKAINSVNLEMLQLIDRALTRFEADSSVAGVLIQGAGERGLCAGGDIVSLYRAIEAEDEKAGIDFFRAEYSTNYRIATYPKPFISIMDGVTLGGGVGVSAHGSHRIVTEKSQVGMPETIIGFSPDIGGLKLLSQAPRQLGTALAMTGIYMNAGDALHNGFADHYVPSERLPELITHLETATGPDSIEQVITQYAEEPPASPLAENAHWIEEAFSGDDAVAIRNRVAEFAKTEEFAAEVLQALEHNSPTGIKMALYGVRRAEQTTLAEVLNADFAMAINAMRGHEMREGIRAQVIDKDKTPRWQPSRLEEVEDDAAAAFFALPEGIEPLGLVEGKKA</sequence>
<dbReference type="SUPFAM" id="SSF52096">
    <property type="entry name" value="ClpP/crotonase"/>
    <property type="match status" value="1"/>
</dbReference>
<dbReference type="InterPro" id="IPR045004">
    <property type="entry name" value="ECH_dom"/>
</dbReference>
<dbReference type="EMBL" id="BMDC01000003">
    <property type="protein sequence ID" value="GGH63961.1"/>
    <property type="molecule type" value="Genomic_DNA"/>
</dbReference>
<evidence type="ECO:0000256" key="3">
    <source>
        <dbReference type="ARBA" id="ARBA00022801"/>
    </source>
</evidence>
<dbReference type="Pfam" id="PF16113">
    <property type="entry name" value="ECH_2"/>
    <property type="match status" value="1"/>
</dbReference>
<dbReference type="NCBIfam" id="NF004127">
    <property type="entry name" value="PRK05617.1"/>
    <property type="match status" value="1"/>
</dbReference>
<proteinExistence type="predicted"/>
<evidence type="ECO:0000256" key="1">
    <source>
        <dbReference type="ARBA" id="ARBA00001709"/>
    </source>
</evidence>
<dbReference type="InterPro" id="IPR032259">
    <property type="entry name" value="HIBYL-CoA-H"/>
</dbReference>
<evidence type="ECO:0000256" key="2">
    <source>
        <dbReference type="ARBA" id="ARBA00011915"/>
    </source>
</evidence>
<evidence type="ECO:0000259" key="4">
    <source>
        <dbReference type="Pfam" id="PF16113"/>
    </source>
</evidence>
<name>A0A917ITH0_9MICC</name>
<dbReference type="GO" id="GO:0006574">
    <property type="term" value="P:L-valine catabolic process"/>
    <property type="evidence" value="ECO:0007669"/>
    <property type="project" value="TreeGrafter"/>
</dbReference>
<dbReference type="EC" id="3.1.2.4" evidence="2"/>
<keyword evidence="6" id="KW-1185">Reference proteome</keyword>
<dbReference type="Proteomes" id="UP000600171">
    <property type="component" value="Unassembled WGS sequence"/>
</dbReference>
<evidence type="ECO:0000313" key="6">
    <source>
        <dbReference type="Proteomes" id="UP000600171"/>
    </source>
</evidence>
<protein>
    <recommendedName>
        <fullName evidence="2">3-hydroxyisobutyryl-CoA hydrolase</fullName>
        <ecNumber evidence="2">3.1.2.4</ecNumber>
    </recommendedName>
</protein>
<dbReference type="CDD" id="cd06558">
    <property type="entry name" value="crotonase-like"/>
    <property type="match status" value="1"/>
</dbReference>
<reference evidence="5 6" key="1">
    <citation type="journal article" date="2014" name="Int. J. Syst. Evol. Microbiol.">
        <title>Complete genome sequence of Corynebacterium casei LMG S-19264T (=DSM 44701T), isolated from a smear-ripened cheese.</title>
        <authorList>
            <consortium name="US DOE Joint Genome Institute (JGI-PGF)"/>
            <person name="Walter F."/>
            <person name="Albersmeier A."/>
            <person name="Kalinowski J."/>
            <person name="Ruckert C."/>
        </authorList>
    </citation>
    <scope>NUCLEOTIDE SEQUENCE [LARGE SCALE GENOMIC DNA]</scope>
    <source>
        <strain evidence="5 6">CCM 8669</strain>
    </source>
</reference>
<accession>A0A917ITH0</accession>
<gene>
    <name evidence="5" type="ORF">GCM10007359_15780</name>
</gene>
<comment type="caution">
    <text evidence="5">The sequence shown here is derived from an EMBL/GenBank/DDBJ whole genome shotgun (WGS) entry which is preliminary data.</text>
</comment>
<keyword evidence="3 5" id="KW-0378">Hydrolase</keyword>
<organism evidence="5 6">
    <name type="scientific">Rothia aerolata</name>
    <dbReference type="NCBI Taxonomy" id="1812262"/>
    <lineage>
        <taxon>Bacteria</taxon>
        <taxon>Bacillati</taxon>
        <taxon>Actinomycetota</taxon>
        <taxon>Actinomycetes</taxon>
        <taxon>Micrococcales</taxon>
        <taxon>Micrococcaceae</taxon>
        <taxon>Rothia</taxon>
    </lineage>
</organism>
<dbReference type="Gene3D" id="3.90.226.10">
    <property type="entry name" value="2-enoyl-CoA Hydratase, Chain A, domain 1"/>
    <property type="match status" value="1"/>
</dbReference>
<dbReference type="InterPro" id="IPR029045">
    <property type="entry name" value="ClpP/crotonase-like_dom_sf"/>
</dbReference>
<feature type="domain" description="Enoyl-CoA hydratase/isomerase" evidence="4">
    <location>
        <begin position="26"/>
        <end position="351"/>
    </location>
</feature>
<dbReference type="AlphaFoldDB" id="A0A917ITH0"/>
<evidence type="ECO:0000313" key="5">
    <source>
        <dbReference type="EMBL" id="GGH63961.1"/>
    </source>
</evidence>
<dbReference type="GO" id="GO:0005829">
    <property type="term" value="C:cytosol"/>
    <property type="evidence" value="ECO:0007669"/>
    <property type="project" value="TreeGrafter"/>
</dbReference>
<dbReference type="RefSeq" id="WP_188359840.1">
    <property type="nucleotide sequence ID" value="NZ_BMDC01000003.1"/>
</dbReference>